<reference evidence="1 2" key="1">
    <citation type="journal article" date="2014" name="Int. J. Syst. Evol. Microbiol.">
        <title>Listeria floridensis sp. nov., Listeria aquatica sp. nov., Listeria cornellensis sp. nov., Listeria riparia sp. nov. and Listeria grandensis sp. nov., from agricultural and natural environments.</title>
        <authorList>
            <person name="den Bakker H.C."/>
            <person name="Warchocki S."/>
            <person name="Wright E.M."/>
            <person name="Allred A.F."/>
            <person name="Ahlstrom C."/>
            <person name="Manuel C.S."/>
            <person name="Stasiewicz M.J."/>
            <person name="Burrell A."/>
            <person name="Roof S."/>
            <person name="Strawn L."/>
            <person name="Fortes E.D."/>
            <person name="Nightingale K.K."/>
            <person name="Kephart D."/>
            <person name="Wiedmann M."/>
        </authorList>
    </citation>
    <scope>NUCLEOTIDE SEQUENCE [LARGE SCALE GENOMIC DNA]</scope>
    <source>
        <strain evidence="1 2">FSL S10-1204</strain>
    </source>
</reference>
<dbReference type="Proteomes" id="UP000019248">
    <property type="component" value="Unassembled WGS sequence"/>
</dbReference>
<accession>W7D1Q8</accession>
<dbReference type="RefSeq" id="WP_036101754.1">
    <property type="nucleotide sequence ID" value="NZ_AODL01000030.1"/>
</dbReference>
<gene>
    <name evidence="1" type="ORF">PRIP_14682</name>
</gene>
<dbReference type="PATRIC" id="fig|1265816.5.peg.2900"/>
<protein>
    <submittedName>
        <fullName evidence="1">Uncharacterized protein</fullName>
    </submittedName>
</protein>
<organism evidence="1 2">
    <name type="scientific">Listeria riparia FSL S10-1204</name>
    <dbReference type="NCBI Taxonomy" id="1265816"/>
    <lineage>
        <taxon>Bacteria</taxon>
        <taxon>Bacillati</taxon>
        <taxon>Bacillota</taxon>
        <taxon>Bacilli</taxon>
        <taxon>Bacillales</taxon>
        <taxon>Listeriaceae</taxon>
        <taxon>Listeria</taxon>
    </lineage>
</organism>
<comment type="caution">
    <text evidence="1">The sequence shown here is derived from an EMBL/GenBank/DDBJ whole genome shotgun (WGS) entry which is preliminary data.</text>
</comment>
<keyword evidence="2" id="KW-1185">Reference proteome</keyword>
<evidence type="ECO:0000313" key="1">
    <source>
        <dbReference type="EMBL" id="EUJ42910.1"/>
    </source>
</evidence>
<dbReference type="EMBL" id="AODL01000030">
    <property type="protein sequence ID" value="EUJ42910.1"/>
    <property type="molecule type" value="Genomic_DNA"/>
</dbReference>
<sequence>MRYKTGYFEILQIRGYNLFGMSVDDVYRLIDSFTNFSRLYVKPFKIMLMHFPVPTTRQQDYYKKVIQQTKVVNHQKILQRKLAEHQHIANHRYNKEFFLVLYAPTVDQLQEEIMSIEQFSGYLEINPIKKQKKVHIVYKLNNMNSRILVND</sequence>
<proteinExistence type="predicted"/>
<dbReference type="OrthoDB" id="2088199at2"/>
<evidence type="ECO:0000313" key="2">
    <source>
        <dbReference type="Proteomes" id="UP000019248"/>
    </source>
</evidence>
<dbReference type="AlphaFoldDB" id="W7D1Q8"/>
<name>W7D1Q8_9LIST</name>